<dbReference type="OrthoDB" id="387818at2"/>
<protein>
    <submittedName>
        <fullName evidence="2">Uncharacterized protein</fullName>
    </submittedName>
</protein>
<name>A0A0K2JEL7_SPIKU</name>
<dbReference type="Proteomes" id="UP000062963">
    <property type="component" value="Chromosome"/>
</dbReference>
<dbReference type="RefSeq" id="WP_053390393.1">
    <property type="nucleotide sequence ID" value="NZ_CP010899.1"/>
</dbReference>
<evidence type="ECO:0000313" key="3">
    <source>
        <dbReference type="Proteomes" id="UP000062963"/>
    </source>
</evidence>
<proteinExistence type="predicted"/>
<feature type="coiled-coil region" evidence="1">
    <location>
        <begin position="9"/>
        <end position="67"/>
    </location>
</feature>
<reference evidence="2 3" key="1">
    <citation type="journal article" date="2015" name="Genome Announc.">
        <title>Complete Genome Sequence of Spiroplasma kunkelii Strain CR2-3x, Causal Agent of Corn Stunt Disease in Zea mays L.</title>
        <authorList>
            <person name="Davis R.E."/>
            <person name="Shao J."/>
            <person name="Dally E.L."/>
            <person name="Zhao Y."/>
            <person name="Gasparich G.E."/>
            <person name="Gaynor B.J."/>
            <person name="Athey J.C."/>
            <person name="Harrison N.A."/>
            <person name="Donofrio N."/>
        </authorList>
    </citation>
    <scope>NUCLEOTIDE SEQUENCE [LARGE SCALE GENOMIC DNA]</scope>
    <source>
        <strain evidence="2 3">CR2-3x</strain>
    </source>
</reference>
<organism evidence="2 3">
    <name type="scientific">Spiroplasma kunkelii CR2-3x</name>
    <dbReference type="NCBI Taxonomy" id="273035"/>
    <lineage>
        <taxon>Bacteria</taxon>
        <taxon>Bacillati</taxon>
        <taxon>Mycoplasmatota</taxon>
        <taxon>Mollicutes</taxon>
        <taxon>Entomoplasmatales</taxon>
        <taxon>Spiroplasmataceae</taxon>
        <taxon>Spiroplasma</taxon>
    </lineage>
</organism>
<sequence length="365" mass="42603">MSMSVEQLMYNYQKKIERLNLNINFVKDNLKLLLQQLQEIDASGLNCQQIEQYLVELDQILTDLEDNPLVKEFSKVEHVELELAKRVNFFLEQKTLRLAEIQQKIEVLKIKVIEDETKQRLSNLKNRVNLNYQQLEHELIAMFDDNESKAFIMNFFKKNNNYFSNLKPEYISDLVQTEVKNYHTSSDFLKKQYLSSFKKQISDDKFVNTELAPALEEFAQIPAADTTVLNAKALALQNQIINKQLDESARKHGITSILQAIQKRGFIVDSNDIRITKENEDSLVIVYAKKVTGEEAIFKIYLDGRFTYKFEGYEGHAHDIDEQPFINDLSMYDVSLSKEMKKSYLNPDKIMNQAKIQIDSKSKKK</sequence>
<dbReference type="EMBL" id="CP010899">
    <property type="protein sequence ID" value="ALA97030.1"/>
    <property type="molecule type" value="Genomic_DNA"/>
</dbReference>
<feature type="coiled-coil region" evidence="1">
    <location>
        <begin position="91"/>
        <end position="138"/>
    </location>
</feature>
<dbReference type="KEGG" id="skn:SKUN_00106"/>
<accession>A0A0K2JEL7</accession>
<keyword evidence="1" id="KW-0175">Coiled coil</keyword>
<dbReference type="STRING" id="273035.SKUN_00106"/>
<dbReference type="PATRIC" id="fig|273035.7.peg.123"/>
<gene>
    <name evidence="2" type="ORF">SKUN_00106</name>
</gene>
<evidence type="ECO:0000313" key="2">
    <source>
        <dbReference type="EMBL" id="ALA97030.1"/>
    </source>
</evidence>
<evidence type="ECO:0000256" key="1">
    <source>
        <dbReference type="SAM" id="Coils"/>
    </source>
</evidence>
<dbReference type="AlphaFoldDB" id="A0A0K2JEL7"/>
<keyword evidence="3" id="KW-1185">Reference proteome</keyword>